<dbReference type="STRING" id="46835.A0A504YEM1"/>
<dbReference type="GO" id="GO:0007186">
    <property type="term" value="P:G protein-coupled receptor signaling pathway"/>
    <property type="evidence" value="ECO:0007669"/>
    <property type="project" value="InterPro"/>
</dbReference>
<feature type="domain" description="GPR180/TMEM145 transmembrane" evidence="2">
    <location>
        <begin position="393"/>
        <end position="526"/>
    </location>
</feature>
<protein>
    <submittedName>
        <fullName evidence="3">Rhodopsin GPCR transmembrane domain</fullName>
    </submittedName>
</protein>
<feature type="transmembrane region" description="Helical" evidence="1">
    <location>
        <begin position="478"/>
        <end position="499"/>
    </location>
</feature>
<sequence length="542" mass="61238">VLFFYFTFVLVNLVAGLHLDGVWAPKHGYRFLAKFGFQRTQIDDLEASRGYVYGTSRLLVEDNIGFNVTTPLGTLVLVDSEFILGLYANATEPFWPRNSSTLSVNESIWLAETERCRRMFAQIDSIAWHRTCAPTGRLDLLRSFPCQSTGLCAEEDDPGRVLPKSQFTYVVQDLRQPRYWYLSLVACVRNPITCQWETTRVARYGHQSDVLGRDLAYSIWLVNGAPKLQSYNKFEHQFSFETHDTLEIFLFILVLYLLLNIIAHIKLHKHCSVHSHMLLASLWLSCVGLLLTTIHLSVFSFDGQGLGRLSEFGTFSTQWADAVFLALLLSTAEVGFLPGSSAADRQVTKSECCWRLPGSRDYAYHAVASGCEQTQSQPTNNHETNTTHLAKPWSFLIGIIALFLFLQTALYAWAAIDRDPVIDFSIWNTVPGCLLLAVRFAVAFWFLAILRRRKLSLDTTNQDVDEAGDVLLGPGIDFIHFAAFFLLWMLILPLVVFIAETSVSSLWRRKTIISVCSSANFIAACVYTCLLIRCCQVNQVPF</sequence>
<dbReference type="InterPro" id="IPR047831">
    <property type="entry name" value="GPR180/TMEM145"/>
</dbReference>
<comment type="caution">
    <text evidence="3">The sequence shown here is derived from an EMBL/GenBank/DDBJ whole genome shotgun (WGS) entry which is preliminary data.</text>
</comment>
<dbReference type="EMBL" id="SUNJ01011341">
    <property type="protein sequence ID" value="TPP58961.1"/>
    <property type="molecule type" value="Genomic_DNA"/>
</dbReference>
<dbReference type="AlphaFoldDB" id="A0A504YEM1"/>
<gene>
    <name evidence="3" type="ORF">FGIG_07397</name>
</gene>
<evidence type="ECO:0000256" key="1">
    <source>
        <dbReference type="SAM" id="Phobius"/>
    </source>
</evidence>
<accession>A0A504YEM1</accession>
<dbReference type="Proteomes" id="UP000316759">
    <property type="component" value="Unassembled WGS sequence"/>
</dbReference>
<evidence type="ECO:0000313" key="4">
    <source>
        <dbReference type="Proteomes" id="UP000316759"/>
    </source>
</evidence>
<feature type="domain" description="GPR180/TMEM145 transmembrane" evidence="2">
    <location>
        <begin position="250"/>
        <end position="332"/>
    </location>
</feature>
<dbReference type="OrthoDB" id="45670at2759"/>
<keyword evidence="1" id="KW-1133">Transmembrane helix</keyword>
<dbReference type="Pfam" id="PF10192">
    <property type="entry name" value="GPR180-TMEM145_TM"/>
    <property type="match status" value="2"/>
</dbReference>
<organism evidence="3 4">
    <name type="scientific">Fasciola gigantica</name>
    <name type="common">Giant liver fluke</name>
    <dbReference type="NCBI Taxonomy" id="46835"/>
    <lineage>
        <taxon>Eukaryota</taxon>
        <taxon>Metazoa</taxon>
        <taxon>Spiralia</taxon>
        <taxon>Lophotrochozoa</taxon>
        <taxon>Platyhelminthes</taxon>
        <taxon>Trematoda</taxon>
        <taxon>Digenea</taxon>
        <taxon>Plagiorchiida</taxon>
        <taxon>Echinostomata</taxon>
        <taxon>Echinostomatoidea</taxon>
        <taxon>Fasciolidae</taxon>
        <taxon>Fasciola</taxon>
    </lineage>
</organism>
<evidence type="ECO:0000313" key="3">
    <source>
        <dbReference type="EMBL" id="TPP58961.1"/>
    </source>
</evidence>
<dbReference type="InterPro" id="IPR019336">
    <property type="entry name" value="GPR180/TMEM145_TM"/>
</dbReference>
<evidence type="ECO:0000259" key="2">
    <source>
        <dbReference type="Pfam" id="PF10192"/>
    </source>
</evidence>
<feature type="transmembrane region" description="Helical" evidence="1">
    <location>
        <begin position="511"/>
        <end position="532"/>
    </location>
</feature>
<dbReference type="PANTHER" id="PTHR23252">
    <property type="entry name" value="INTIMAL THICKNESS RECEPTOR-RELATED"/>
    <property type="match status" value="1"/>
</dbReference>
<feature type="non-terminal residue" evidence="3">
    <location>
        <position position="1"/>
    </location>
</feature>
<name>A0A504YEM1_FASGI</name>
<keyword evidence="1" id="KW-0472">Membrane</keyword>
<feature type="transmembrane region" description="Helical" evidence="1">
    <location>
        <begin position="277"/>
        <end position="299"/>
    </location>
</feature>
<feature type="transmembrane region" description="Helical" evidence="1">
    <location>
        <begin position="319"/>
        <end position="339"/>
    </location>
</feature>
<keyword evidence="4" id="KW-1185">Reference proteome</keyword>
<proteinExistence type="predicted"/>
<dbReference type="GO" id="GO:0019236">
    <property type="term" value="P:response to pheromone"/>
    <property type="evidence" value="ECO:0007669"/>
    <property type="project" value="InterPro"/>
</dbReference>
<reference evidence="3 4" key="1">
    <citation type="submission" date="2019-04" db="EMBL/GenBank/DDBJ databases">
        <title>Annotation for the trematode Fasciola gigantica.</title>
        <authorList>
            <person name="Choi Y.-J."/>
        </authorList>
    </citation>
    <scope>NUCLEOTIDE SEQUENCE [LARGE SCALE GENOMIC DNA]</scope>
    <source>
        <strain evidence="3">Uganda_cow_1</strain>
    </source>
</reference>
<dbReference type="PANTHER" id="PTHR23252:SF43">
    <property type="entry name" value="INTIMAL THICKNESS RELATED RECEPTOR IRP DOMAIN-CONTAINING PROTEIN"/>
    <property type="match status" value="1"/>
</dbReference>
<feature type="transmembrane region" description="Helical" evidence="1">
    <location>
        <begin position="393"/>
        <end position="414"/>
    </location>
</feature>
<feature type="transmembrane region" description="Helical" evidence="1">
    <location>
        <begin position="248"/>
        <end position="265"/>
    </location>
</feature>
<feature type="transmembrane region" description="Helical" evidence="1">
    <location>
        <begin position="426"/>
        <end position="450"/>
    </location>
</feature>
<keyword evidence="1 3" id="KW-0812">Transmembrane</keyword>